<dbReference type="EMBL" id="LITT01000025">
    <property type="protein sequence ID" value="OAA86332.1"/>
    <property type="molecule type" value="Genomic_DNA"/>
</dbReference>
<dbReference type="EC" id="3.4.21.111" evidence="8"/>
<keyword evidence="3 5" id="KW-0378">Hydrolase</keyword>
<dbReference type="InterPro" id="IPR000209">
    <property type="entry name" value="Peptidase_S8/S53_dom"/>
</dbReference>
<dbReference type="PANTHER" id="PTHR43806">
    <property type="entry name" value="PEPTIDASE S8"/>
    <property type="match status" value="1"/>
</dbReference>
<dbReference type="GO" id="GO:0006508">
    <property type="term" value="P:proteolysis"/>
    <property type="evidence" value="ECO:0007669"/>
    <property type="project" value="UniProtKB-KW"/>
</dbReference>
<comment type="caution">
    <text evidence="8">The sequence shown here is derived from an EMBL/GenBank/DDBJ whole genome shotgun (WGS) entry which is preliminary data.</text>
</comment>
<reference evidence="8 9" key="1">
    <citation type="journal article" date="2015" name="Biotechnol. Bioeng.">
        <title>Genome sequence and phenotypic characterization of Caulobacter segnis.</title>
        <authorList>
            <person name="Patel S."/>
            <person name="Fletcher B."/>
            <person name="Scott D.C."/>
            <person name="Ely B."/>
        </authorList>
    </citation>
    <scope>NUCLEOTIDE SEQUENCE [LARGE SCALE GENOMIC DNA]</scope>
    <source>
        <strain evidence="8 9">ERI-2</strain>
    </source>
</reference>
<evidence type="ECO:0000259" key="7">
    <source>
        <dbReference type="Pfam" id="PF00082"/>
    </source>
</evidence>
<keyword evidence="2 5" id="KW-0645">Protease</keyword>
<evidence type="ECO:0000256" key="4">
    <source>
        <dbReference type="ARBA" id="ARBA00022825"/>
    </source>
</evidence>
<feature type="transmembrane region" description="Helical" evidence="6">
    <location>
        <begin position="5"/>
        <end position="24"/>
    </location>
</feature>
<proteinExistence type="inferred from homology"/>
<keyword evidence="6" id="KW-1133">Transmembrane helix</keyword>
<sequence>MKKKILVITITIVILIAIGGGIFVKNVIERNNSKNWGVNPLKLPDVVTDKVLQKHNSDLEGVYGFQGKGMSKKDLSQVSLDTISNISFDKSTKWPEKSKLPAGYDPNEWFDVGKDPGLNLSKIHEKGITGKGISVAVIDKPIRSTHDEFKGRMNYYKIGIPRTKFHFHGLACASILAGKTCGVANGAKLYYFATPDLKFCKSADYIKAVNKIIEINKSLPKNEKIRIVSVSDDVDKDNKNYSKWQETLKKANSEGLTVVHADLFNEEKFRLGGCDASKDRNNPLNYKLSKFYWNEKKIDKSNIMVPSDFRTTADNRSDAAYVYWGEGGVSWAIPYVTGLAALAWQVNPNLTFDQILNKLIETKTTTSEGRYIIDPEKFINSINKLY</sequence>
<feature type="active site" description="Charge relay system" evidence="5">
    <location>
        <position position="330"/>
    </location>
</feature>
<dbReference type="InterPro" id="IPR015500">
    <property type="entry name" value="Peptidase_S8_subtilisin-rel"/>
</dbReference>
<evidence type="ECO:0000256" key="1">
    <source>
        <dbReference type="ARBA" id="ARBA00011073"/>
    </source>
</evidence>
<evidence type="ECO:0000256" key="2">
    <source>
        <dbReference type="ARBA" id="ARBA00022670"/>
    </source>
</evidence>
<dbReference type="Gene3D" id="3.40.50.200">
    <property type="entry name" value="Peptidase S8/S53 domain"/>
    <property type="match status" value="2"/>
</dbReference>
<dbReference type="CDD" id="cd00306">
    <property type="entry name" value="Peptidases_S8_S53"/>
    <property type="match status" value="1"/>
</dbReference>
<dbReference type="PATRIC" id="fig|1538.10.peg.2824"/>
<organism evidence="8 9">
    <name type="scientific">Clostridium ljungdahlii</name>
    <dbReference type="NCBI Taxonomy" id="1538"/>
    <lineage>
        <taxon>Bacteria</taxon>
        <taxon>Bacillati</taxon>
        <taxon>Bacillota</taxon>
        <taxon>Clostridia</taxon>
        <taxon>Eubacteriales</taxon>
        <taxon>Clostridiaceae</taxon>
        <taxon>Clostridium</taxon>
    </lineage>
</organism>
<keyword evidence="6" id="KW-0812">Transmembrane</keyword>
<feature type="domain" description="Peptidase S8/S53" evidence="7">
    <location>
        <begin position="130"/>
        <end position="261"/>
    </location>
</feature>
<dbReference type="RefSeq" id="WP_063555865.1">
    <property type="nucleotide sequence ID" value="NZ_LITT01000025.1"/>
</dbReference>
<dbReference type="PRINTS" id="PR00723">
    <property type="entry name" value="SUBTILISIN"/>
</dbReference>
<dbReference type="PANTHER" id="PTHR43806:SF11">
    <property type="entry name" value="CEREVISIN-RELATED"/>
    <property type="match status" value="1"/>
</dbReference>
<feature type="active site" description="Charge relay system" evidence="5">
    <location>
        <position position="168"/>
    </location>
</feature>
<dbReference type="OrthoDB" id="9798386at2"/>
<evidence type="ECO:0000256" key="6">
    <source>
        <dbReference type="SAM" id="Phobius"/>
    </source>
</evidence>
<evidence type="ECO:0000313" key="9">
    <source>
        <dbReference type="Proteomes" id="UP000077407"/>
    </source>
</evidence>
<dbReference type="GO" id="GO:0004252">
    <property type="term" value="F:serine-type endopeptidase activity"/>
    <property type="evidence" value="ECO:0007669"/>
    <property type="project" value="UniProtKB-UniRule"/>
</dbReference>
<comment type="similarity">
    <text evidence="1 5">Belongs to the peptidase S8 family.</text>
</comment>
<protein>
    <submittedName>
        <fullName evidence="8">Aqualysin-1</fullName>
        <ecNumber evidence="8">3.4.21.111</ecNumber>
    </submittedName>
</protein>
<evidence type="ECO:0000256" key="5">
    <source>
        <dbReference type="PROSITE-ProRule" id="PRU01240"/>
    </source>
</evidence>
<dbReference type="InterPro" id="IPR050131">
    <property type="entry name" value="Peptidase_S8_subtilisin-like"/>
</dbReference>
<dbReference type="PROSITE" id="PS51892">
    <property type="entry name" value="SUBTILASE"/>
    <property type="match status" value="1"/>
</dbReference>
<evidence type="ECO:0000256" key="3">
    <source>
        <dbReference type="ARBA" id="ARBA00022801"/>
    </source>
</evidence>
<dbReference type="Pfam" id="PF00082">
    <property type="entry name" value="Peptidase_S8"/>
    <property type="match status" value="1"/>
</dbReference>
<keyword evidence="4 5" id="KW-0720">Serine protease</keyword>
<gene>
    <name evidence="8" type="primary">pstI</name>
    <name evidence="8" type="ORF">WY13_02448</name>
</gene>
<evidence type="ECO:0000313" key="8">
    <source>
        <dbReference type="EMBL" id="OAA86332.1"/>
    </source>
</evidence>
<feature type="active site" description="Charge relay system" evidence="5">
    <location>
        <position position="139"/>
    </location>
</feature>
<dbReference type="InterPro" id="IPR036852">
    <property type="entry name" value="Peptidase_S8/S53_dom_sf"/>
</dbReference>
<keyword evidence="6" id="KW-0472">Membrane</keyword>
<accession>A0A162KSK2</accession>
<name>A0A162KSK2_9CLOT</name>
<dbReference type="SUPFAM" id="SSF52743">
    <property type="entry name" value="Subtilisin-like"/>
    <property type="match status" value="1"/>
</dbReference>
<dbReference type="AlphaFoldDB" id="A0A162KSK2"/>
<dbReference type="Proteomes" id="UP000077407">
    <property type="component" value="Unassembled WGS sequence"/>
</dbReference>